<dbReference type="SUPFAM" id="SSF69318">
    <property type="entry name" value="Integrin alpha N-terminal domain"/>
    <property type="match status" value="1"/>
</dbReference>
<protein>
    <submittedName>
        <fullName evidence="3">Uncharacterized protein</fullName>
    </submittedName>
</protein>
<dbReference type="RefSeq" id="WP_370739772.1">
    <property type="nucleotide sequence ID" value="NZ_ONZG01000002.1"/>
</dbReference>
<keyword evidence="4" id="KW-1185">Reference proteome</keyword>
<keyword evidence="1 2" id="KW-0732">Signal</keyword>
<name>A0A2R8C556_9RHOB</name>
<dbReference type="Pfam" id="PF13517">
    <property type="entry name" value="FG-GAP_3"/>
    <property type="match status" value="1"/>
</dbReference>
<evidence type="ECO:0000256" key="1">
    <source>
        <dbReference type="ARBA" id="ARBA00022729"/>
    </source>
</evidence>
<dbReference type="InterPro" id="IPR013517">
    <property type="entry name" value="FG-GAP"/>
</dbReference>
<dbReference type="EMBL" id="ONZG01000002">
    <property type="protein sequence ID" value="SPJ27483.1"/>
    <property type="molecule type" value="Genomic_DNA"/>
</dbReference>
<organism evidence="3 4">
    <name type="scientific">Falsiruegeria mediterranea M17</name>
    <dbReference type="NCBI Taxonomy" id="1200281"/>
    <lineage>
        <taxon>Bacteria</taxon>
        <taxon>Pseudomonadati</taxon>
        <taxon>Pseudomonadota</taxon>
        <taxon>Alphaproteobacteria</taxon>
        <taxon>Rhodobacterales</taxon>
        <taxon>Roseobacteraceae</taxon>
        <taxon>Falsiruegeria</taxon>
    </lineage>
</organism>
<accession>A0A2R8C556</accession>
<evidence type="ECO:0000313" key="4">
    <source>
        <dbReference type="Proteomes" id="UP000244898"/>
    </source>
</evidence>
<feature type="signal peptide" evidence="2">
    <location>
        <begin position="1"/>
        <end position="32"/>
    </location>
</feature>
<evidence type="ECO:0000256" key="2">
    <source>
        <dbReference type="SAM" id="SignalP"/>
    </source>
</evidence>
<dbReference type="AlphaFoldDB" id="A0A2R8C556"/>
<evidence type="ECO:0000313" key="3">
    <source>
        <dbReference type="EMBL" id="SPJ27483.1"/>
    </source>
</evidence>
<dbReference type="Proteomes" id="UP000244898">
    <property type="component" value="Unassembled WGS sequence"/>
</dbReference>
<dbReference type="InterPro" id="IPR028994">
    <property type="entry name" value="Integrin_alpha_N"/>
</dbReference>
<feature type="chain" id="PRO_5015362504" evidence="2">
    <location>
        <begin position="33"/>
        <end position="250"/>
    </location>
</feature>
<gene>
    <name evidence="3" type="ORF">TRM7615_00973</name>
</gene>
<proteinExistence type="predicted"/>
<reference evidence="4" key="1">
    <citation type="submission" date="2018-03" db="EMBL/GenBank/DDBJ databases">
        <authorList>
            <person name="Rodrigo-Torres L."/>
            <person name="Arahal R. D."/>
            <person name="Lucena T."/>
        </authorList>
    </citation>
    <scope>NUCLEOTIDE SEQUENCE [LARGE SCALE GENOMIC DNA]</scope>
    <source>
        <strain evidence="4">CECT 7615</strain>
    </source>
</reference>
<sequence>MLRGAPRHPSRPWPAPIRGAVMALCLWPMSQAATSQTTQPAVTAEYDEPTRRYPHGVLGDDVEYGALVIRSAGQTITVRLPQDRVFEDLAPRLADLDGDDVPEIVTIESQAQTGAQLAVYDLTGQKIASTPHIGTRNRWLAPAGIGDLDGDGFVEIAYVDRPHLAKTLRIWRYRDGTLTEIATLPGLTNHRIGEDFISGGLRACGDTPELILASGNWRRIISVRYDGQGWTQSDLGPFNGRQSLDVARNC</sequence>